<dbReference type="PROSITE" id="PS50937">
    <property type="entry name" value="HTH_MERR_2"/>
    <property type="match status" value="1"/>
</dbReference>
<dbReference type="Gene3D" id="3.30.70.1230">
    <property type="entry name" value="Nucleotide cyclase"/>
    <property type="match status" value="1"/>
</dbReference>
<dbReference type="Pfam" id="PF13411">
    <property type="entry name" value="MerR_1"/>
    <property type="match status" value="1"/>
</dbReference>
<gene>
    <name evidence="3" type="ORF">JJB11_16575</name>
</gene>
<dbReference type="GO" id="GO:0035556">
    <property type="term" value="P:intracellular signal transduction"/>
    <property type="evidence" value="ECO:0007669"/>
    <property type="project" value="InterPro"/>
</dbReference>
<dbReference type="InterPro" id="IPR029787">
    <property type="entry name" value="Nucleotide_cyclase"/>
</dbReference>
<evidence type="ECO:0000259" key="1">
    <source>
        <dbReference type="PROSITE" id="PS50125"/>
    </source>
</evidence>
<reference evidence="3" key="2">
    <citation type="submission" date="2021-01" db="EMBL/GenBank/DDBJ databases">
        <authorList>
            <person name="Kang M."/>
        </authorList>
    </citation>
    <scope>NUCLEOTIDE SEQUENCE</scope>
    <source>
        <strain evidence="3">KACC 17527</strain>
    </source>
</reference>
<keyword evidence="4" id="KW-1185">Reference proteome</keyword>
<dbReference type="InterPro" id="IPR001054">
    <property type="entry name" value="A/G_cyclase"/>
</dbReference>
<dbReference type="GO" id="GO:0004016">
    <property type="term" value="F:adenylate cyclase activity"/>
    <property type="evidence" value="ECO:0007669"/>
    <property type="project" value="UniProtKB-ARBA"/>
</dbReference>
<dbReference type="GO" id="GO:0006355">
    <property type="term" value="P:regulation of DNA-templated transcription"/>
    <property type="evidence" value="ECO:0007669"/>
    <property type="project" value="InterPro"/>
</dbReference>
<dbReference type="CDD" id="cd00592">
    <property type="entry name" value="HTH_MerR-like"/>
    <property type="match status" value="1"/>
</dbReference>
<dbReference type="RefSeq" id="WP_201173750.1">
    <property type="nucleotide sequence ID" value="NZ_JAEPWM010000007.1"/>
</dbReference>
<dbReference type="InterPro" id="IPR000551">
    <property type="entry name" value="MerR-type_HTH_dom"/>
</dbReference>
<dbReference type="SUPFAM" id="SSF55073">
    <property type="entry name" value="Nucleotide cyclase"/>
    <property type="match status" value="1"/>
</dbReference>
<feature type="domain" description="Guanylate cyclase" evidence="1">
    <location>
        <begin position="284"/>
        <end position="417"/>
    </location>
</feature>
<accession>A0A934WNI1</accession>
<reference evidence="3" key="1">
    <citation type="journal article" date="2012" name="J. Microbiol. Biotechnol.">
        <title>Ramlibacter ginsenosidimutans sp. nov., with ginsenoside-converting activity.</title>
        <authorList>
            <person name="Wang L."/>
            <person name="An D.S."/>
            <person name="Kim S.G."/>
            <person name="Jin F.X."/>
            <person name="Kim S.C."/>
            <person name="Lee S.T."/>
            <person name="Im W.T."/>
        </authorList>
    </citation>
    <scope>NUCLEOTIDE SEQUENCE</scope>
    <source>
        <strain evidence="3">KACC 17527</strain>
    </source>
</reference>
<organism evidence="3 4">
    <name type="scientific">Ramlibacter ginsenosidimutans</name>
    <dbReference type="NCBI Taxonomy" id="502333"/>
    <lineage>
        <taxon>Bacteria</taxon>
        <taxon>Pseudomonadati</taxon>
        <taxon>Pseudomonadota</taxon>
        <taxon>Betaproteobacteria</taxon>
        <taxon>Burkholderiales</taxon>
        <taxon>Comamonadaceae</taxon>
        <taxon>Ramlibacter</taxon>
    </lineage>
</organism>
<proteinExistence type="predicted"/>
<protein>
    <submittedName>
        <fullName evidence="3">MerR family transcriptional regulator</fullName>
    </submittedName>
</protein>
<dbReference type="Proteomes" id="UP000630528">
    <property type="component" value="Unassembled WGS sequence"/>
</dbReference>
<comment type="caution">
    <text evidence="3">The sequence shown here is derived from an EMBL/GenBank/DDBJ whole genome shotgun (WGS) entry which is preliminary data.</text>
</comment>
<evidence type="ECO:0000313" key="4">
    <source>
        <dbReference type="Proteomes" id="UP000630528"/>
    </source>
</evidence>
<dbReference type="InterPro" id="IPR009061">
    <property type="entry name" value="DNA-bd_dom_put_sf"/>
</dbReference>
<name>A0A934WNI1_9BURK</name>
<dbReference type="PROSITE" id="PS50125">
    <property type="entry name" value="GUANYLATE_CYCLASE_2"/>
    <property type="match status" value="1"/>
</dbReference>
<sequence length="503" mass="53759">MLTSKEILERTGISRATLNNYIASGLVPRPQVLPPGPEHGAAPRIGYFPDDTVARVQEIQRLKGQGWSIARISEHLAAHPPGQAPGAQPAGAAPAPVTAVATAVVAATRPENGRDATLSLTVRAGQVGHAAYLLNDAFRITWANEQTRSDALSPLASRAGVQGTSIFSQLLSVDPAKGGDAILRFHLQVAQARGATTGALFRDLPPDEAARLQRMFDEPRRGESGLLMQAGIPAGAGLPARIVYAVQFREGVLIAYAKQDELGSVAVPVPAQRPAAAPAVTPVAVLVSTLQDASGLWVRLTAQEYFELLNEIWAELDRVFRRHGGRAGPQGGEVLVCYFVPQQDSSHLWNALAAAQQTRELMREISQRWQARKGWDVELAMNIGIDEGQEWMGVVGATGEGALRVVGDTADHAEQLSRVSRMGAILVTRSLLGKLPNEQRQRLRFGVPRLDGTRAEPPLLSTFARLADIAAPEAVPARVAGLAAAELFDLLPPNNSNPRPQEG</sequence>
<dbReference type="SMART" id="SM00422">
    <property type="entry name" value="HTH_MERR"/>
    <property type="match status" value="1"/>
</dbReference>
<dbReference type="EMBL" id="JAEPWM010000007">
    <property type="protein sequence ID" value="MBK6007716.1"/>
    <property type="molecule type" value="Genomic_DNA"/>
</dbReference>
<dbReference type="Gene3D" id="1.10.1660.10">
    <property type="match status" value="1"/>
</dbReference>
<evidence type="ECO:0000259" key="2">
    <source>
        <dbReference type="PROSITE" id="PS50937"/>
    </source>
</evidence>
<dbReference type="AlphaFoldDB" id="A0A934WNI1"/>
<dbReference type="GO" id="GO:0003677">
    <property type="term" value="F:DNA binding"/>
    <property type="evidence" value="ECO:0007669"/>
    <property type="project" value="InterPro"/>
</dbReference>
<dbReference type="Pfam" id="PF00211">
    <property type="entry name" value="Guanylate_cyc"/>
    <property type="match status" value="1"/>
</dbReference>
<feature type="domain" description="HTH merR-type" evidence="2">
    <location>
        <begin position="1"/>
        <end position="78"/>
    </location>
</feature>
<dbReference type="SUPFAM" id="SSF46955">
    <property type="entry name" value="Putative DNA-binding domain"/>
    <property type="match status" value="1"/>
</dbReference>
<dbReference type="GO" id="GO:0009190">
    <property type="term" value="P:cyclic nucleotide biosynthetic process"/>
    <property type="evidence" value="ECO:0007669"/>
    <property type="project" value="InterPro"/>
</dbReference>
<evidence type="ECO:0000313" key="3">
    <source>
        <dbReference type="EMBL" id="MBK6007716.1"/>
    </source>
</evidence>